<keyword evidence="2" id="KW-1185">Reference proteome</keyword>
<name>A0ABD3J984_EUCGL</name>
<comment type="caution">
    <text evidence="1">The sequence shown here is derived from an EMBL/GenBank/DDBJ whole genome shotgun (WGS) entry which is preliminary data.</text>
</comment>
<protein>
    <submittedName>
        <fullName evidence="1">Uncharacterized protein</fullName>
    </submittedName>
</protein>
<organism evidence="1 2">
    <name type="scientific">Eucalyptus globulus</name>
    <name type="common">Tasmanian blue gum</name>
    <dbReference type="NCBI Taxonomy" id="34317"/>
    <lineage>
        <taxon>Eukaryota</taxon>
        <taxon>Viridiplantae</taxon>
        <taxon>Streptophyta</taxon>
        <taxon>Embryophyta</taxon>
        <taxon>Tracheophyta</taxon>
        <taxon>Spermatophyta</taxon>
        <taxon>Magnoliopsida</taxon>
        <taxon>eudicotyledons</taxon>
        <taxon>Gunneridae</taxon>
        <taxon>Pentapetalae</taxon>
        <taxon>rosids</taxon>
        <taxon>malvids</taxon>
        <taxon>Myrtales</taxon>
        <taxon>Myrtaceae</taxon>
        <taxon>Myrtoideae</taxon>
        <taxon>Eucalypteae</taxon>
        <taxon>Eucalyptus</taxon>
    </lineage>
</organism>
<sequence>MGRWTDCVAIGEEMGSGAMRERQTKRGVHSVEGVNNGVSLRGELTGEAASSIATGCVAAAARERSWDGFGLCWEDIEMWMVAE</sequence>
<dbReference type="AlphaFoldDB" id="A0ABD3J984"/>
<reference evidence="1 2" key="1">
    <citation type="submission" date="2024-11" db="EMBL/GenBank/DDBJ databases">
        <title>Chromosome-level genome assembly of Eucalyptus globulus Labill. provides insights into its genome evolution.</title>
        <authorList>
            <person name="Li X."/>
        </authorList>
    </citation>
    <scope>NUCLEOTIDE SEQUENCE [LARGE SCALE GENOMIC DNA]</scope>
    <source>
        <strain evidence="1">CL2024</strain>
        <tissue evidence="1">Fresh tender leaves</tissue>
    </source>
</reference>
<gene>
    <name evidence="1" type="ORF">ACJRO7_005910</name>
</gene>
<evidence type="ECO:0000313" key="1">
    <source>
        <dbReference type="EMBL" id="KAL3721166.1"/>
    </source>
</evidence>
<accession>A0ABD3J984</accession>
<dbReference type="Proteomes" id="UP001634007">
    <property type="component" value="Unassembled WGS sequence"/>
</dbReference>
<evidence type="ECO:0000313" key="2">
    <source>
        <dbReference type="Proteomes" id="UP001634007"/>
    </source>
</evidence>
<proteinExistence type="predicted"/>
<dbReference type="EMBL" id="JBJKBG010000010">
    <property type="protein sequence ID" value="KAL3721166.1"/>
    <property type="molecule type" value="Genomic_DNA"/>
</dbReference>